<proteinExistence type="predicted"/>
<reference evidence="1 2" key="1">
    <citation type="submission" date="2024-09" db="EMBL/GenBank/DDBJ databases">
        <authorList>
            <person name="Sun Q."/>
            <person name="Mori K."/>
        </authorList>
    </citation>
    <scope>NUCLEOTIDE SEQUENCE [LARGE SCALE GENOMIC DNA]</scope>
    <source>
        <strain evidence="1 2">CGMCC 1.9126</strain>
    </source>
</reference>
<comment type="caution">
    <text evidence="1">The sequence shown here is derived from an EMBL/GenBank/DDBJ whole genome shotgun (WGS) entry which is preliminary data.</text>
</comment>
<dbReference type="RefSeq" id="WP_377057881.1">
    <property type="nucleotide sequence ID" value="NZ_JBHLUU010000025.1"/>
</dbReference>
<dbReference type="EMBL" id="JBHLUU010000025">
    <property type="protein sequence ID" value="MFC0475302.1"/>
    <property type="molecule type" value="Genomic_DNA"/>
</dbReference>
<accession>A0ABV6KPP4</accession>
<keyword evidence="2" id="KW-1185">Reference proteome</keyword>
<dbReference type="Proteomes" id="UP001589738">
    <property type="component" value="Unassembled WGS sequence"/>
</dbReference>
<organism evidence="1 2">
    <name type="scientific">Robertmurraya beringensis</name>
    <dbReference type="NCBI Taxonomy" id="641660"/>
    <lineage>
        <taxon>Bacteria</taxon>
        <taxon>Bacillati</taxon>
        <taxon>Bacillota</taxon>
        <taxon>Bacilli</taxon>
        <taxon>Bacillales</taxon>
        <taxon>Bacillaceae</taxon>
        <taxon>Robertmurraya</taxon>
    </lineage>
</organism>
<evidence type="ECO:0000313" key="1">
    <source>
        <dbReference type="EMBL" id="MFC0475302.1"/>
    </source>
</evidence>
<evidence type="ECO:0008006" key="3">
    <source>
        <dbReference type="Google" id="ProtNLM"/>
    </source>
</evidence>
<evidence type="ECO:0000313" key="2">
    <source>
        <dbReference type="Proteomes" id="UP001589738"/>
    </source>
</evidence>
<name>A0ABV6KPP4_9BACI</name>
<protein>
    <recommendedName>
        <fullName evidence="3">Restriction endonuclease</fullName>
    </recommendedName>
</protein>
<sequence>MNPNIRLSQGEKVLGTEYTILDFWQWGFYNILTNNLRGIFAEFLVASALGTVNQSRIEWEAYDLIYKDKKIEVKSAAYIQAWYSGKPSKISFSIGHKKEFDYETNKYSPDAKRNADIYVFCLMKEKDPTIINPQDTSQWEFYIVPTTKLNDTFPQQKTLTLRSLQKVAEPVLYLDIIKVIGGFC</sequence>
<gene>
    <name evidence="1" type="ORF">ACFFHF_08560</name>
</gene>